<accession>A0A2A5C8J4</accession>
<feature type="domain" description="Band 7" evidence="7">
    <location>
        <begin position="21"/>
        <end position="185"/>
    </location>
</feature>
<dbReference type="PANTHER" id="PTHR42911">
    <property type="entry name" value="MODULATOR OF FTSH PROTEASE HFLC"/>
    <property type="match status" value="1"/>
</dbReference>
<protein>
    <recommendedName>
        <fullName evidence="6">Protein HflC</fullName>
    </recommendedName>
</protein>
<evidence type="ECO:0000313" key="9">
    <source>
        <dbReference type="Proteomes" id="UP000228987"/>
    </source>
</evidence>
<reference evidence="9" key="1">
    <citation type="submission" date="2017-08" db="EMBL/GenBank/DDBJ databases">
        <title>A dynamic microbial community with high functional redundancy inhabits the cold, oxic subseafloor aquifer.</title>
        <authorList>
            <person name="Tully B.J."/>
            <person name="Wheat C.G."/>
            <person name="Glazer B.T."/>
            <person name="Huber J.A."/>
        </authorList>
    </citation>
    <scope>NUCLEOTIDE SEQUENCE [LARGE SCALE GENOMIC DNA]</scope>
</reference>
<dbReference type="SUPFAM" id="SSF117892">
    <property type="entry name" value="Band 7/SPFH domain"/>
    <property type="match status" value="1"/>
</dbReference>
<sequence length="294" mass="32782">MKTSSAVTLGLLAVVLIAAYNFLFVVREIDRAVLLTFGEVTNPDVAPGLHFKVPGVHTVRIFDGRIQTLDAPTQSYLTAEREFLEVDSYAKWRIADVSSYYTRTSGDANIANNLLAQRINTGLRNQFASRTVYEVVSGERDQLMTDLTQTLNAIVLEELGIEIVDIRVKQIDLPDDVQASVYNRMNTERQQEASEARSTGRELSEIIRAEADRTATVIEAEAYRDSEIIRGDGDAQSAAIYATAFNVDPEFYEFTRSLNAYRETFSNSGDLLLLSPDSDFFKYLNNSTANSTAE</sequence>
<keyword evidence="4" id="KW-1133">Transmembrane helix</keyword>
<comment type="subcellular location">
    <subcellularLocation>
        <location evidence="1">Membrane</location>
        <topology evidence="1">Single-pass membrane protein</topology>
    </subcellularLocation>
</comment>
<evidence type="ECO:0000256" key="1">
    <source>
        <dbReference type="ARBA" id="ARBA00004167"/>
    </source>
</evidence>
<organism evidence="8 9">
    <name type="scientific">SAR86 cluster bacterium</name>
    <dbReference type="NCBI Taxonomy" id="2030880"/>
    <lineage>
        <taxon>Bacteria</taxon>
        <taxon>Pseudomonadati</taxon>
        <taxon>Pseudomonadota</taxon>
        <taxon>Gammaproteobacteria</taxon>
        <taxon>SAR86 cluster</taxon>
    </lineage>
</organism>
<dbReference type="AlphaFoldDB" id="A0A2A5C8J4"/>
<dbReference type="PANTHER" id="PTHR42911:SF1">
    <property type="entry name" value="MODULATOR OF FTSH PROTEASE HFLC"/>
    <property type="match status" value="1"/>
</dbReference>
<dbReference type="CDD" id="cd03405">
    <property type="entry name" value="SPFH_HflC"/>
    <property type="match status" value="1"/>
</dbReference>
<keyword evidence="5" id="KW-0472">Membrane</keyword>
<dbReference type="PIRSF" id="PIRSF005651">
    <property type="entry name" value="HflC"/>
    <property type="match status" value="1"/>
</dbReference>
<dbReference type="Gene3D" id="3.30.479.30">
    <property type="entry name" value="Band 7 domain"/>
    <property type="match status" value="1"/>
</dbReference>
<dbReference type="NCBIfam" id="TIGR01932">
    <property type="entry name" value="hflC"/>
    <property type="match status" value="1"/>
</dbReference>
<gene>
    <name evidence="8" type="primary">hflC</name>
    <name evidence="8" type="ORF">COA71_11815</name>
</gene>
<evidence type="ECO:0000256" key="4">
    <source>
        <dbReference type="ARBA" id="ARBA00022989"/>
    </source>
</evidence>
<dbReference type="InterPro" id="IPR010200">
    <property type="entry name" value="HflC"/>
</dbReference>
<dbReference type="InterPro" id="IPR036013">
    <property type="entry name" value="Band_7/SPFH_dom_sf"/>
</dbReference>
<comment type="similarity">
    <text evidence="2 6">Belongs to the band 7/mec-2 family. HflC subfamily.</text>
</comment>
<dbReference type="GO" id="GO:0016020">
    <property type="term" value="C:membrane"/>
    <property type="evidence" value="ECO:0007669"/>
    <property type="project" value="UniProtKB-SubCell"/>
</dbReference>
<name>A0A2A5C8J4_9GAMM</name>
<dbReference type="Proteomes" id="UP000228987">
    <property type="component" value="Unassembled WGS sequence"/>
</dbReference>
<comment type="function">
    <text evidence="6">HflC and HflK could regulate a protease.</text>
</comment>
<evidence type="ECO:0000313" key="8">
    <source>
        <dbReference type="EMBL" id="PCJ40189.1"/>
    </source>
</evidence>
<evidence type="ECO:0000256" key="2">
    <source>
        <dbReference type="ARBA" id="ARBA00007862"/>
    </source>
</evidence>
<evidence type="ECO:0000256" key="3">
    <source>
        <dbReference type="ARBA" id="ARBA00022692"/>
    </source>
</evidence>
<evidence type="ECO:0000256" key="5">
    <source>
        <dbReference type="ARBA" id="ARBA00023136"/>
    </source>
</evidence>
<keyword evidence="3" id="KW-0812">Transmembrane</keyword>
<dbReference type="InterPro" id="IPR001107">
    <property type="entry name" value="Band_7"/>
</dbReference>
<dbReference type="SMART" id="SM00244">
    <property type="entry name" value="PHB"/>
    <property type="match status" value="1"/>
</dbReference>
<comment type="caution">
    <text evidence="8">The sequence shown here is derived from an EMBL/GenBank/DDBJ whole genome shotgun (WGS) entry which is preliminary data.</text>
</comment>
<evidence type="ECO:0000259" key="7">
    <source>
        <dbReference type="SMART" id="SM00244"/>
    </source>
</evidence>
<proteinExistence type="inferred from homology"/>
<dbReference type="Pfam" id="PF01145">
    <property type="entry name" value="Band_7"/>
    <property type="match status" value="1"/>
</dbReference>
<dbReference type="EMBL" id="NVWI01000010">
    <property type="protein sequence ID" value="PCJ40189.1"/>
    <property type="molecule type" value="Genomic_DNA"/>
</dbReference>
<evidence type="ECO:0000256" key="6">
    <source>
        <dbReference type="PIRNR" id="PIRNR005651"/>
    </source>
</evidence>